<dbReference type="PROSITE" id="PS50238">
    <property type="entry name" value="RHOGAP"/>
    <property type="match status" value="1"/>
</dbReference>
<dbReference type="InterPro" id="IPR001849">
    <property type="entry name" value="PH_domain"/>
</dbReference>
<keyword evidence="6" id="KW-1185">Reference proteome</keyword>
<keyword evidence="1" id="KW-0343">GTPase activation</keyword>
<dbReference type="PANTHER" id="PTHR45899">
    <property type="entry name" value="RHO GTPASE ACTIVATING PROTEIN AT 15B, ISOFORM C"/>
    <property type="match status" value="1"/>
</dbReference>
<dbReference type="EMBL" id="OV170231">
    <property type="protein sequence ID" value="CAH0716240.1"/>
    <property type="molecule type" value="Genomic_DNA"/>
</dbReference>
<organism evidence="5 6">
    <name type="scientific">Brenthis ino</name>
    <name type="common">lesser marbled fritillary</name>
    <dbReference type="NCBI Taxonomy" id="405034"/>
    <lineage>
        <taxon>Eukaryota</taxon>
        <taxon>Metazoa</taxon>
        <taxon>Ecdysozoa</taxon>
        <taxon>Arthropoda</taxon>
        <taxon>Hexapoda</taxon>
        <taxon>Insecta</taxon>
        <taxon>Pterygota</taxon>
        <taxon>Neoptera</taxon>
        <taxon>Endopterygota</taxon>
        <taxon>Lepidoptera</taxon>
        <taxon>Glossata</taxon>
        <taxon>Ditrysia</taxon>
        <taxon>Papilionoidea</taxon>
        <taxon>Nymphalidae</taxon>
        <taxon>Heliconiinae</taxon>
        <taxon>Argynnini</taxon>
        <taxon>Brenthis</taxon>
    </lineage>
</organism>
<feature type="non-terminal residue" evidence="5">
    <location>
        <position position="1116"/>
    </location>
</feature>
<feature type="domain" description="Rho-GAP" evidence="4">
    <location>
        <begin position="676"/>
        <end position="860"/>
    </location>
</feature>
<evidence type="ECO:0000313" key="5">
    <source>
        <dbReference type="EMBL" id="CAH0716240.1"/>
    </source>
</evidence>
<dbReference type="SUPFAM" id="SSF50729">
    <property type="entry name" value="PH domain-like"/>
    <property type="match status" value="2"/>
</dbReference>
<dbReference type="InterPro" id="IPR052227">
    <property type="entry name" value="Arf-Rho-GAP_ANK-PH_domain"/>
</dbReference>
<dbReference type="CDD" id="cd00821">
    <property type="entry name" value="PH"/>
    <property type="match status" value="1"/>
</dbReference>
<dbReference type="SUPFAM" id="SSF48350">
    <property type="entry name" value="GTPase activation domain, GAP"/>
    <property type="match status" value="1"/>
</dbReference>
<dbReference type="CDD" id="cd17113">
    <property type="entry name" value="RA_ARAPs"/>
    <property type="match status" value="1"/>
</dbReference>
<gene>
    <name evidence="5" type="ORF">BINO364_LOCUS3042</name>
</gene>
<dbReference type="InterPro" id="IPR000198">
    <property type="entry name" value="RhoGAP_dom"/>
</dbReference>
<evidence type="ECO:0000256" key="1">
    <source>
        <dbReference type="ARBA" id="ARBA00022468"/>
    </source>
</evidence>
<name>A0A8J9UXB3_9NEOP</name>
<dbReference type="SMART" id="SM00233">
    <property type="entry name" value="PH"/>
    <property type="match status" value="3"/>
</dbReference>
<dbReference type="Gene3D" id="2.30.29.30">
    <property type="entry name" value="Pleckstrin-homology domain (PH domain)/Phosphotyrosine-binding domain (PTB)"/>
    <property type="match status" value="2"/>
</dbReference>
<dbReference type="SMART" id="SM00324">
    <property type="entry name" value="RhoGAP"/>
    <property type="match status" value="1"/>
</dbReference>
<feature type="region of interest" description="Disordered" evidence="2">
    <location>
        <begin position="192"/>
        <end position="213"/>
    </location>
</feature>
<evidence type="ECO:0000259" key="3">
    <source>
        <dbReference type="PROSITE" id="PS50003"/>
    </source>
</evidence>
<feature type="domain" description="PH" evidence="3">
    <location>
        <begin position="566"/>
        <end position="667"/>
    </location>
</feature>
<accession>A0A8J9UXB3</accession>
<dbReference type="AlphaFoldDB" id="A0A8J9UXB3"/>
<feature type="compositionally biased region" description="Low complexity" evidence="2">
    <location>
        <begin position="192"/>
        <end position="203"/>
    </location>
</feature>
<evidence type="ECO:0008006" key="7">
    <source>
        <dbReference type="Google" id="ProtNLM"/>
    </source>
</evidence>
<dbReference type="Proteomes" id="UP000838878">
    <property type="component" value="Chromosome 11"/>
</dbReference>
<reference evidence="5" key="1">
    <citation type="submission" date="2021-12" db="EMBL/GenBank/DDBJ databases">
        <authorList>
            <person name="Martin H S."/>
        </authorList>
    </citation>
    <scope>NUCLEOTIDE SEQUENCE</scope>
</reference>
<feature type="region of interest" description="Disordered" evidence="2">
    <location>
        <begin position="1"/>
        <end position="41"/>
    </location>
</feature>
<dbReference type="GO" id="GO:0005547">
    <property type="term" value="F:phosphatidylinositol-3,4,5-trisphosphate binding"/>
    <property type="evidence" value="ECO:0007669"/>
    <property type="project" value="TreeGrafter"/>
</dbReference>
<evidence type="ECO:0000313" key="6">
    <source>
        <dbReference type="Proteomes" id="UP000838878"/>
    </source>
</evidence>
<evidence type="ECO:0000256" key="2">
    <source>
        <dbReference type="SAM" id="MobiDB-lite"/>
    </source>
</evidence>
<feature type="domain" description="PH" evidence="3">
    <location>
        <begin position="445"/>
        <end position="556"/>
    </location>
</feature>
<dbReference type="Pfam" id="PF00169">
    <property type="entry name" value="PH"/>
    <property type="match status" value="2"/>
</dbReference>
<dbReference type="PANTHER" id="PTHR45899:SF2">
    <property type="entry name" value="RHO GTPASE ACTIVATING PROTEIN AT 15B, ISOFORM C"/>
    <property type="match status" value="1"/>
</dbReference>
<dbReference type="GO" id="GO:0005096">
    <property type="term" value="F:GTPase activator activity"/>
    <property type="evidence" value="ECO:0007669"/>
    <property type="project" value="UniProtKB-KW"/>
</dbReference>
<dbReference type="InterPro" id="IPR008936">
    <property type="entry name" value="Rho_GTPase_activation_prot"/>
</dbReference>
<protein>
    <recommendedName>
        <fullName evidence="7">Arf-GAP with Rho-GAP domain, ANK repeat and PH domain-containing protein 2</fullName>
    </recommendedName>
</protein>
<proteinExistence type="predicted"/>
<dbReference type="GO" id="GO:0005737">
    <property type="term" value="C:cytoplasm"/>
    <property type="evidence" value="ECO:0007669"/>
    <property type="project" value="TreeGrafter"/>
</dbReference>
<dbReference type="InterPro" id="IPR011993">
    <property type="entry name" value="PH-like_dom_sf"/>
</dbReference>
<dbReference type="PROSITE" id="PS50003">
    <property type="entry name" value="PH_DOMAIN"/>
    <property type="match status" value="2"/>
</dbReference>
<dbReference type="Gene3D" id="1.10.555.10">
    <property type="entry name" value="Rho GTPase activation protein"/>
    <property type="match status" value="1"/>
</dbReference>
<dbReference type="Gene3D" id="3.10.20.90">
    <property type="entry name" value="Phosphatidylinositol 3-kinase Catalytic Subunit, Chain A, domain 1"/>
    <property type="match status" value="1"/>
</dbReference>
<evidence type="ECO:0000259" key="4">
    <source>
        <dbReference type="PROSITE" id="PS50238"/>
    </source>
</evidence>
<dbReference type="Pfam" id="PF00620">
    <property type="entry name" value="RhoGAP"/>
    <property type="match status" value="1"/>
</dbReference>
<sequence length="1116" mass="126688">MDTPPVPKPRSAFPPQNDVLKRPVPLPRTKPPANHDRVSASNLFRSIGTVSKQITEDVAQKVSNSAKSANEKIERSIIDGSKFAKGTLEKTLTTSKAVRDSVAKSVLEGTKSAGLKLRMSKKSEHSEGEESQRCVSMPAVDLSFFDNIQFHSPLLEQRRYKDSEDPQNLNKIPALQLNTTHLDDLSLFSSNSDSNTDTVSNFSHDSRENEQADCSLNSEMEMTYDTPKPSRANSVVSIRSAPEIPERRKKRESIMEVMRQNSLYENWTLPHPSPSSSKPEVEVIPRASKSTIYEFDPLNNNVTSTKKYEGVSNELLLLESFLIGDTYGTIISTDSGNDDVVYDFSETDYFNPPTPPERFDSLYPNENSDKVIPQAEAHEKETNANWYVSENPAQVSNADEIKTSSSMMQKFSNILKFDNVLNKSNRQSIQKVEIIQRPALNNLPVSHYCGMLNKVVSGVVEDLFKNSQSRYCILSDQKLMCYSDPTNSILKEAYTLDNIQSIQVVLPLSSSTTSNSYCFELMVSTGVRSSPRKVLFSCASAPERRNWAQKIAEHLTNGFPTKYTTEYTRCGWCYLKEGVSGEWRGAWVMLVRRVLVYCSDSDNMRTVDLRKTRCVVTKEAEEDTKLLCPSDVSQNLLLDCPHATLYLRFPHERELKGWKYMIKLAAHNNGARIHHQQLTKEDVPVIVDKCISFIYAHGSLSEGIYRRAGSSIVLAELLARFRRDSWSVQLTPGQHSEHDVAGVLKRFFRDLPESLIPQTEHARLTSVLDLKDPAARHAAYKAAMTSLPLVAYNAARKLFAHLHFLHTMSHANKMSAENLASVWAPTIMPAALTSQTLQTAWSAKEQQVVRDLIANFEAIWEPTETDVRREAAIRRVLVRVLSNTLPTPPKAAGDLRAWVYVMDRNTCHQVALTPNKTSADICIELCEKAKMDSHLLMLEEVVCNESMRRIVHINEIVLDVVLRWGYWDEEDRKDNYLLVKENKILHELDILRHSTSLVCGELRIANESTKAFKLHMFEFNNSKLGYFKDKQGSHKIEEWYIKDILWYVGHEPKRNPQSRWAITFIPRNNKQKRSKDRPWFGCTIAGAVTEDQLKWMTAMTFAEHNNILPTPRLVIT</sequence>
<dbReference type="OrthoDB" id="29546at2759"/>
<dbReference type="GO" id="GO:0007165">
    <property type="term" value="P:signal transduction"/>
    <property type="evidence" value="ECO:0007669"/>
    <property type="project" value="InterPro"/>
</dbReference>